<dbReference type="KEGG" id="slr:L21SP2_3033"/>
<dbReference type="CDD" id="cd02440">
    <property type="entry name" value="AdoMet_MTases"/>
    <property type="match status" value="1"/>
</dbReference>
<name>V5WKM3_9SPIO</name>
<evidence type="ECO:0000313" key="2">
    <source>
        <dbReference type="EMBL" id="AHC16377.1"/>
    </source>
</evidence>
<organism evidence="2 3">
    <name type="scientific">Salinispira pacifica</name>
    <dbReference type="NCBI Taxonomy" id="1307761"/>
    <lineage>
        <taxon>Bacteria</taxon>
        <taxon>Pseudomonadati</taxon>
        <taxon>Spirochaetota</taxon>
        <taxon>Spirochaetia</taxon>
        <taxon>Spirochaetales</taxon>
        <taxon>Spirochaetaceae</taxon>
        <taxon>Salinispira</taxon>
    </lineage>
</organism>
<dbReference type="RefSeq" id="WP_024269274.1">
    <property type="nucleotide sequence ID" value="NC_023035.1"/>
</dbReference>
<accession>V5WKM3</accession>
<evidence type="ECO:0000313" key="3">
    <source>
        <dbReference type="Proteomes" id="UP000018680"/>
    </source>
</evidence>
<feature type="domain" description="Methyltransferase" evidence="1">
    <location>
        <begin position="36"/>
        <end position="128"/>
    </location>
</feature>
<keyword evidence="2" id="KW-0808">Transferase</keyword>
<sequence>MKGFWDSRYRENDYAYGTEVNAWISENWERIPRGPVLCLAEGQGRNAVFLAGKGLEVYALDQSEVGLSRARELAEARNVEVQTIPADLAHYPLGEEKWGAIAAVAAHFPPDVRKPLHSRIADALKPGGIYLLEGYSSRQSDMPGTGGPAHRPEMLYTTAMLREELQGMEFSILRDVNRKVDEGPYHQGLSAVVQVLAVKRSS</sequence>
<dbReference type="STRING" id="1307761.L21SP2_3033"/>
<dbReference type="SUPFAM" id="SSF53335">
    <property type="entry name" value="S-adenosyl-L-methionine-dependent methyltransferases"/>
    <property type="match status" value="1"/>
</dbReference>
<protein>
    <submittedName>
        <fullName evidence="2">SAM-dependent methyltransferase</fullName>
    </submittedName>
</protein>
<dbReference type="GO" id="GO:0008168">
    <property type="term" value="F:methyltransferase activity"/>
    <property type="evidence" value="ECO:0007669"/>
    <property type="project" value="UniProtKB-KW"/>
</dbReference>
<dbReference type="Pfam" id="PF13649">
    <property type="entry name" value="Methyltransf_25"/>
    <property type="match status" value="1"/>
</dbReference>
<dbReference type="eggNOG" id="COG0500">
    <property type="taxonomic scope" value="Bacteria"/>
</dbReference>
<dbReference type="HOGENOM" id="CLU_056435_5_1_12"/>
<dbReference type="OrthoDB" id="9804312at2"/>
<reference evidence="2 3" key="1">
    <citation type="journal article" date="2015" name="Stand. Genomic Sci.">
        <title>Complete genome sequence and description of Salinispira pacifica gen. nov., sp. nov., a novel spirochaete isolated form a hypersaline microbial mat.</title>
        <authorList>
            <person name="Ben Hania W."/>
            <person name="Joseph M."/>
            <person name="Schumann P."/>
            <person name="Bunk B."/>
            <person name="Fiebig A."/>
            <person name="Sproer C."/>
            <person name="Klenk H.P."/>
            <person name="Fardeau M.L."/>
            <person name="Spring S."/>
        </authorList>
    </citation>
    <scope>NUCLEOTIDE SEQUENCE [LARGE SCALE GENOMIC DNA]</scope>
    <source>
        <strain evidence="2 3">L21-RPul-D2</strain>
    </source>
</reference>
<dbReference type="Gene3D" id="3.40.50.150">
    <property type="entry name" value="Vaccinia Virus protein VP39"/>
    <property type="match status" value="1"/>
</dbReference>
<dbReference type="AlphaFoldDB" id="V5WKM3"/>
<gene>
    <name evidence="2" type="ORF">L21SP2_3033</name>
</gene>
<keyword evidence="2" id="KW-0489">Methyltransferase</keyword>
<dbReference type="InterPro" id="IPR041698">
    <property type="entry name" value="Methyltransf_25"/>
</dbReference>
<keyword evidence="3" id="KW-1185">Reference proteome</keyword>
<dbReference type="GO" id="GO:0032259">
    <property type="term" value="P:methylation"/>
    <property type="evidence" value="ECO:0007669"/>
    <property type="project" value="UniProtKB-KW"/>
</dbReference>
<dbReference type="InterPro" id="IPR029063">
    <property type="entry name" value="SAM-dependent_MTases_sf"/>
</dbReference>
<dbReference type="EMBL" id="CP006939">
    <property type="protein sequence ID" value="AHC16377.1"/>
    <property type="molecule type" value="Genomic_DNA"/>
</dbReference>
<proteinExistence type="predicted"/>
<dbReference type="Proteomes" id="UP000018680">
    <property type="component" value="Chromosome"/>
</dbReference>
<evidence type="ECO:0000259" key="1">
    <source>
        <dbReference type="Pfam" id="PF13649"/>
    </source>
</evidence>